<comment type="similarity">
    <text evidence="5">Belongs to the class-II pyridoxal-phosphate-dependent aminotransferase family. MalY/PatB cystathionine beta-lyase subfamily.</text>
</comment>
<dbReference type="PANTHER" id="PTHR43525">
    <property type="entry name" value="PROTEIN MALY"/>
    <property type="match status" value="1"/>
</dbReference>
<dbReference type="Proteomes" id="UP000013378">
    <property type="component" value="Unassembled WGS sequence"/>
</dbReference>
<dbReference type="AlphaFoldDB" id="R1AU85"/>
<dbReference type="PATRIC" id="fig|1304284.3.peg.1153"/>
<keyword evidence="7" id="KW-0808">Transferase</keyword>
<keyword evidence="4" id="KW-0456">Lyase</keyword>
<feature type="domain" description="Aminotransferase class I/classII large" evidence="6">
    <location>
        <begin position="38"/>
        <end position="383"/>
    </location>
</feature>
<dbReference type="EMBL" id="ARZA01000125">
    <property type="protein sequence ID" value="EOD00728.1"/>
    <property type="molecule type" value="Genomic_DNA"/>
</dbReference>
<evidence type="ECO:0000256" key="4">
    <source>
        <dbReference type="ARBA" id="ARBA00023239"/>
    </source>
</evidence>
<comment type="cofactor">
    <cofactor evidence="1">
        <name>pyridoxal 5'-phosphate</name>
        <dbReference type="ChEBI" id="CHEBI:597326"/>
    </cofactor>
</comment>
<keyword evidence="3" id="KW-0663">Pyridoxal phosphate</keyword>
<dbReference type="InterPro" id="IPR015421">
    <property type="entry name" value="PyrdxlP-dep_Trfase_major"/>
</dbReference>
<dbReference type="PANTHER" id="PTHR43525:SF1">
    <property type="entry name" value="PROTEIN MALY"/>
    <property type="match status" value="1"/>
</dbReference>
<accession>R1AU85</accession>
<name>R1AU85_9FIRM</name>
<evidence type="ECO:0000313" key="7">
    <source>
        <dbReference type="EMBL" id="EOD00728.1"/>
    </source>
</evidence>
<keyword evidence="8" id="KW-1185">Reference proteome</keyword>
<dbReference type="CDD" id="cd00609">
    <property type="entry name" value="AAT_like"/>
    <property type="match status" value="1"/>
</dbReference>
<sequence length="398" mass="45830">MKYDFDKIIDRWNTHSEKWDGMLEKFGTNDLLPMWEADMDFEVAPPIKEAMIKRAEHGVYGYTVREDSFFEAIINWQKRRNGWDIQKDWIRNTAGAIPAIAVAVNAFTKPGEKVIIQDPVYYRFFNSITMNGRHVVHNTMIYEDGEYKVDFDGLIKQIDPTVKMIILCNPQNPVGKVFTKEELLKIGEICLENDIVIVSDELYSDIVFSENKHIPIASLSKELEMNTVTVFGPGKGFNLSGLKASITVIPNPKLRQAFDYVADAMQICLKNLFSIEAVEAAYNYGEEWLDEVVKYLEENRNFMVDYIENNIPKVKVIKPEGTYIAWIDFNELGMTDEELEKFAVEKMKVGFKYGYTFGRGGSGFVRINFGCPRSMLKDGLQRIENAVKEYLKENNIQE</sequence>
<dbReference type="Gene3D" id="3.40.640.10">
    <property type="entry name" value="Type I PLP-dependent aspartate aminotransferase-like (Major domain)"/>
    <property type="match status" value="1"/>
</dbReference>
<reference evidence="7 8" key="1">
    <citation type="journal article" date="2015" name="Geomicrobiol. J.">
        <title>Caldisalinibacter kiritimatiensis gen. nov., sp. nov., a moderately thermohalophilic thiosulfate-reducing bacterium from a hypersaline microbial mat.</title>
        <authorList>
            <person name="Ben Hania W."/>
            <person name="Joseph M."/>
            <person name="Fiebig A."/>
            <person name="Bunk B."/>
            <person name="Klenk H.-P."/>
            <person name="Fardeau M.-L."/>
            <person name="Spring S."/>
        </authorList>
    </citation>
    <scope>NUCLEOTIDE SEQUENCE [LARGE SCALE GENOMIC DNA]</scope>
    <source>
        <strain evidence="7 8">L21-TH-D2</strain>
    </source>
</reference>
<dbReference type="STRING" id="1304284.L21TH_1180"/>
<dbReference type="OrthoDB" id="9802872at2"/>
<dbReference type="eggNOG" id="COG1168">
    <property type="taxonomic scope" value="Bacteria"/>
</dbReference>
<dbReference type="RefSeq" id="WP_006311767.1">
    <property type="nucleotide sequence ID" value="NZ_ARZA01000125.1"/>
</dbReference>
<organism evidence="7 8">
    <name type="scientific">Caldisalinibacter kiritimatiensis</name>
    <dbReference type="NCBI Taxonomy" id="1304284"/>
    <lineage>
        <taxon>Bacteria</taxon>
        <taxon>Bacillati</taxon>
        <taxon>Bacillota</taxon>
        <taxon>Tissierellia</taxon>
        <taxon>Tissierellales</taxon>
        <taxon>Thermohalobacteraceae</taxon>
        <taxon>Caldisalinibacter</taxon>
    </lineage>
</organism>
<dbReference type="InterPro" id="IPR015422">
    <property type="entry name" value="PyrdxlP-dep_Trfase_small"/>
</dbReference>
<dbReference type="InterPro" id="IPR004839">
    <property type="entry name" value="Aminotransferase_I/II_large"/>
</dbReference>
<evidence type="ECO:0000256" key="2">
    <source>
        <dbReference type="ARBA" id="ARBA00012224"/>
    </source>
</evidence>
<evidence type="ECO:0000256" key="5">
    <source>
        <dbReference type="ARBA" id="ARBA00037974"/>
    </source>
</evidence>
<keyword evidence="7" id="KW-0032">Aminotransferase</keyword>
<comment type="caution">
    <text evidence="7">The sequence shown here is derived from an EMBL/GenBank/DDBJ whole genome shotgun (WGS) entry which is preliminary data.</text>
</comment>
<dbReference type="InterPro" id="IPR027619">
    <property type="entry name" value="C-S_lyase_PatB-like"/>
</dbReference>
<evidence type="ECO:0000256" key="3">
    <source>
        <dbReference type="ARBA" id="ARBA00022898"/>
    </source>
</evidence>
<dbReference type="InterPro" id="IPR051798">
    <property type="entry name" value="Class-II_PLP-Dep_Aminotrans"/>
</dbReference>
<dbReference type="SUPFAM" id="SSF53383">
    <property type="entry name" value="PLP-dependent transferases"/>
    <property type="match status" value="1"/>
</dbReference>
<dbReference type="NCBIfam" id="TIGR04350">
    <property type="entry name" value="C_S_lyase_PatB"/>
    <property type="match status" value="1"/>
</dbReference>
<dbReference type="Pfam" id="PF00155">
    <property type="entry name" value="Aminotran_1_2"/>
    <property type="match status" value="1"/>
</dbReference>
<evidence type="ECO:0000313" key="8">
    <source>
        <dbReference type="Proteomes" id="UP000013378"/>
    </source>
</evidence>
<dbReference type="GO" id="GO:0047804">
    <property type="term" value="F:cysteine-S-conjugate beta-lyase activity"/>
    <property type="evidence" value="ECO:0007669"/>
    <property type="project" value="UniProtKB-EC"/>
</dbReference>
<dbReference type="Gene3D" id="3.90.1150.10">
    <property type="entry name" value="Aspartate Aminotransferase, domain 1"/>
    <property type="match status" value="1"/>
</dbReference>
<gene>
    <name evidence="7" type="ORF">L21TH_1180</name>
</gene>
<dbReference type="EC" id="4.4.1.13" evidence="2"/>
<dbReference type="GO" id="GO:0008483">
    <property type="term" value="F:transaminase activity"/>
    <property type="evidence" value="ECO:0007669"/>
    <property type="project" value="UniProtKB-KW"/>
</dbReference>
<dbReference type="InterPro" id="IPR015424">
    <property type="entry name" value="PyrdxlP-dep_Trfase"/>
</dbReference>
<proteinExistence type="inferred from homology"/>
<evidence type="ECO:0000256" key="1">
    <source>
        <dbReference type="ARBA" id="ARBA00001933"/>
    </source>
</evidence>
<protein>
    <recommendedName>
        <fullName evidence="2">cysteine-S-conjugate beta-lyase</fullName>
        <ecNumber evidence="2">4.4.1.13</ecNumber>
    </recommendedName>
</protein>
<dbReference type="GO" id="GO:0030170">
    <property type="term" value="F:pyridoxal phosphate binding"/>
    <property type="evidence" value="ECO:0007669"/>
    <property type="project" value="InterPro"/>
</dbReference>
<evidence type="ECO:0000259" key="6">
    <source>
        <dbReference type="Pfam" id="PF00155"/>
    </source>
</evidence>